<dbReference type="InterPro" id="IPR005334">
    <property type="entry name" value="Tctex-1-like"/>
</dbReference>
<proteinExistence type="inferred from homology"/>
<dbReference type="Gene3D" id="3.30.1140.40">
    <property type="entry name" value="Tctex-1"/>
    <property type="match status" value="1"/>
</dbReference>
<dbReference type="PANTHER" id="PTHR21255">
    <property type="entry name" value="T-COMPLEX-ASSOCIATED-TESTIS-EXPRESSED 1/ DYNEIN LIGHT CHAIN"/>
    <property type="match status" value="1"/>
</dbReference>
<dbReference type="Ensembl" id="ENSLLET00000050134.1">
    <property type="protein sequence ID" value="ENSLLEP00000048249.1"/>
    <property type="gene ID" value="ENSLLEG00000030438.1"/>
</dbReference>
<dbReference type="GeneTree" id="ENSGT00940000162474"/>
<dbReference type="PANTHER" id="PTHR21255:SF61">
    <property type="entry name" value="TCTEX1 DOMAIN CONTAINING 1"/>
    <property type="match status" value="1"/>
</dbReference>
<organism evidence="3 4">
    <name type="scientific">Leptobrachium leishanense</name>
    <name type="common">Leishan spiny toad</name>
    <dbReference type="NCBI Taxonomy" id="445787"/>
    <lineage>
        <taxon>Eukaryota</taxon>
        <taxon>Metazoa</taxon>
        <taxon>Chordata</taxon>
        <taxon>Craniata</taxon>
        <taxon>Vertebrata</taxon>
        <taxon>Euteleostomi</taxon>
        <taxon>Amphibia</taxon>
        <taxon>Batrachia</taxon>
        <taxon>Anura</taxon>
        <taxon>Pelobatoidea</taxon>
        <taxon>Megophryidae</taxon>
        <taxon>Leptobrachium</taxon>
    </lineage>
</organism>
<comment type="similarity">
    <text evidence="1">Belongs to the dynein light chain Tctex-type family.</text>
</comment>
<reference evidence="3" key="2">
    <citation type="submission" date="2025-09" db="UniProtKB">
        <authorList>
            <consortium name="Ensembl"/>
        </authorList>
    </citation>
    <scope>IDENTIFICATION</scope>
</reference>
<evidence type="ECO:0000313" key="3">
    <source>
        <dbReference type="Ensembl" id="ENSLLEP00000048249.1"/>
    </source>
</evidence>
<feature type="region of interest" description="Disordered" evidence="2">
    <location>
        <begin position="50"/>
        <end position="95"/>
    </location>
</feature>
<keyword evidence="4" id="KW-1185">Reference proteome</keyword>
<protein>
    <submittedName>
        <fullName evidence="3">Uncharacterized protein</fullName>
    </submittedName>
</protein>
<evidence type="ECO:0000256" key="1">
    <source>
        <dbReference type="ARBA" id="ARBA00005361"/>
    </source>
</evidence>
<accession>A0A8C5R761</accession>
<dbReference type="GO" id="GO:0005737">
    <property type="term" value="C:cytoplasm"/>
    <property type="evidence" value="ECO:0007669"/>
    <property type="project" value="TreeGrafter"/>
</dbReference>
<reference evidence="3" key="1">
    <citation type="submission" date="2025-08" db="UniProtKB">
        <authorList>
            <consortium name="Ensembl"/>
        </authorList>
    </citation>
    <scope>IDENTIFICATION</scope>
</reference>
<sequence>MRWLTPKDWMRSTTSYTYRAGRRARDIAEKTRMNLGRKLGDVKLSRVTFRATSKNPNASTVTEPPSALTSREISTVKSQEDGVSQKTPDTKQPAPTISLKGLLAAQRITRELKNRATLRRKARVRTLHRRPVTIINEQISDTQANPKQRFPHEQAKELIGEFLETKLRDMTYDPGACAHLTQDLCEDIKRMVRRLAPPRYKLICSMAIGSKSREDVIVTSQCLWDSHSDNVTSCSYENRTLFCVVLVYTVYFE</sequence>
<dbReference type="OrthoDB" id="10260741at2759"/>
<feature type="compositionally biased region" description="Polar residues" evidence="2">
    <location>
        <begin position="50"/>
        <end position="87"/>
    </location>
</feature>
<dbReference type="GO" id="GO:0045505">
    <property type="term" value="F:dynein intermediate chain binding"/>
    <property type="evidence" value="ECO:0007669"/>
    <property type="project" value="TreeGrafter"/>
</dbReference>
<dbReference type="InterPro" id="IPR038586">
    <property type="entry name" value="Tctex-1-like_sf"/>
</dbReference>
<dbReference type="AlphaFoldDB" id="A0A8C5R761"/>
<dbReference type="GO" id="GO:0005868">
    <property type="term" value="C:cytoplasmic dynein complex"/>
    <property type="evidence" value="ECO:0007669"/>
    <property type="project" value="TreeGrafter"/>
</dbReference>
<dbReference type="Pfam" id="PF03645">
    <property type="entry name" value="Tctex-1"/>
    <property type="match status" value="1"/>
</dbReference>
<evidence type="ECO:0000313" key="4">
    <source>
        <dbReference type="Proteomes" id="UP000694569"/>
    </source>
</evidence>
<dbReference type="CDD" id="cd21451">
    <property type="entry name" value="DLC-like_TCTEX1D"/>
    <property type="match status" value="1"/>
</dbReference>
<dbReference type="Proteomes" id="UP000694569">
    <property type="component" value="Unplaced"/>
</dbReference>
<evidence type="ECO:0000256" key="2">
    <source>
        <dbReference type="SAM" id="MobiDB-lite"/>
    </source>
</evidence>
<name>A0A8C5R761_9ANUR</name>
<dbReference type="GO" id="GO:0007018">
    <property type="term" value="P:microtubule-based movement"/>
    <property type="evidence" value="ECO:0007669"/>
    <property type="project" value="TreeGrafter"/>
</dbReference>